<evidence type="ECO:0000313" key="2">
    <source>
        <dbReference type="EMBL" id="MFC5176970.1"/>
    </source>
</evidence>
<comment type="caution">
    <text evidence="2">The sequence shown here is derived from an EMBL/GenBank/DDBJ whole genome shotgun (WGS) entry which is preliminary data.</text>
</comment>
<reference evidence="3" key="1">
    <citation type="journal article" date="2019" name="Int. J. Syst. Evol. Microbiol.">
        <title>The Global Catalogue of Microorganisms (GCM) 10K type strain sequencing project: providing services to taxonomists for standard genome sequencing and annotation.</title>
        <authorList>
            <consortium name="The Broad Institute Genomics Platform"/>
            <consortium name="The Broad Institute Genome Sequencing Center for Infectious Disease"/>
            <person name="Wu L."/>
            <person name="Ma J."/>
        </authorList>
    </citation>
    <scope>NUCLEOTIDE SEQUENCE [LARGE SCALE GENOMIC DNA]</scope>
    <source>
        <strain evidence="3">DFY41</strain>
    </source>
</reference>
<dbReference type="Pfam" id="PF01965">
    <property type="entry name" value="DJ-1_PfpI"/>
    <property type="match status" value="1"/>
</dbReference>
<feature type="domain" description="DJ-1/PfpI" evidence="1">
    <location>
        <begin position="4"/>
        <end position="119"/>
    </location>
</feature>
<evidence type="ECO:0000313" key="3">
    <source>
        <dbReference type="Proteomes" id="UP001596087"/>
    </source>
</evidence>
<dbReference type="Gene3D" id="3.40.50.880">
    <property type="match status" value="1"/>
</dbReference>
<dbReference type="EMBL" id="JBHSKD010000009">
    <property type="protein sequence ID" value="MFC5176970.1"/>
    <property type="molecule type" value="Genomic_DNA"/>
</dbReference>
<name>A0ABW0BIP1_9ACTN</name>
<dbReference type="Proteomes" id="UP001596087">
    <property type="component" value="Unassembled WGS sequence"/>
</dbReference>
<dbReference type="InterPro" id="IPR029062">
    <property type="entry name" value="Class_I_gatase-like"/>
</dbReference>
<dbReference type="RefSeq" id="WP_378589654.1">
    <property type="nucleotide sequence ID" value="NZ_JBHSKD010000009.1"/>
</dbReference>
<sequence length="125" mass="13765">MYTFRHDDRVKDLVGRVVDDGRIAAVVCHATCVLLDARTLDGQLVVAGRTWTGFANAEEDYADEFAGLRIQPFRIEDEARAVTGTNFVVHGRFRPHAVRHGNLVTGQQQYSGAAAARLVIEALGR</sequence>
<evidence type="ECO:0000259" key="1">
    <source>
        <dbReference type="Pfam" id="PF01965"/>
    </source>
</evidence>
<keyword evidence="3" id="KW-1185">Reference proteome</keyword>
<organism evidence="2 3">
    <name type="scientific">Nocardioides taihuensis</name>
    <dbReference type="NCBI Taxonomy" id="1835606"/>
    <lineage>
        <taxon>Bacteria</taxon>
        <taxon>Bacillati</taxon>
        <taxon>Actinomycetota</taxon>
        <taxon>Actinomycetes</taxon>
        <taxon>Propionibacteriales</taxon>
        <taxon>Nocardioidaceae</taxon>
        <taxon>Nocardioides</taxon>
    </lineage>
</organism>
<proteinExistence type="predicted"/>
<protein>
    <submittedName>
        <fullName evidence="2">DJ-1/PfpI family protein</fullName>
    </submittedName>
</protein>
<dbReference type="InterPro" id="IPR002818">
    <property type="entry name" value="DJ-1/PfpI"/>
</dbReference>
<dbReference type="SUPFAM" id="SSF52317">
    <property type="entry name" value="Class I glutamine amidotransferase-like"/>
    <property type="match status" value="1"/>
</dbReference>
<gene>
    <name evidence="2" type="ORF">ACFPGP_09825</name>
</gene>
<accession>A0ABW0BIP1</accession>